<reference evidence="5" key="1">
    <citation type="submission" date="2015-12" db="EMBL/GenBank/DDBJ databases">
        <authorList>
            <person name="Lauer A."/>
            <person name="Humrighouse B."/>
            <person name="Loparev V."/>
            <person name="Shewmaker P.L."/>
            <person name="Whitney A.M."/>
            <person name="McLaughlin R.W."/>
        </authorList>
    </citation>
    <scope>NUCLEOTIDE SEQUENCE [LARGE SCALE GENOMIC DNA]</scope>
    <source>
        <strain evidence="5">LMG 26678</strain>
    </source>
</reference>
<protein>
    <recommendedName>
        <fullName evidence="3">WxL domain-containing protein</fullName>
    </recommendedName>
</protein>
<feature type="domain" description="WxL" evidence="3">
    <location>
        <begin position="31"/>
        <end position="253"/>
    </location>
</feature>
<feature type="signal peptide" evidence="2">
    <location>
        <begin position="1"/>
        <end position="28"/>
    </location>
</feature>
<feature type="chain" id="PRO_5006831151" description="WxL domain-containing protein" evidence="2">
    <location>
        <begin position="29"/>
        <end position="254"/>
    </location>
</feature>
<organism evidence="4 5">
    <name type="scientific">Enterococcus rotai</name>
    <dbReference type="NCBI Taxonomy" id="118060"/>
    <lineage>
        <taxon>Bacteria</taxon>
        <taxon>Bacillati</taxon>
        <taxon>Bacillota</taxon>
        <taxon>Bacilli</taxon>
        <taxon>Lactobacillales</taxon>
        <taxon>Enterococcaceae</taxon>
        <taxon>Enterococcus</taxon>
    </lineage>
</organism>
<evidence type="ECO:0000259" key="3">
    <source>
        <dbReference type="Pfam" id="PF13731"/>
    </source>
</evidence>
<feature type="compositionally biased region" description="Low complexity" evidence="1">
    <location>
        <begin position="48"/>
        <end position="59"/>
    </location>
</feature>
<dbReference type="STRING" id="118060.ATZ35_03860"/>
<dbReference type="EMBL" id="CP013655">
    <property type="protein sequence ID" value="ALS36325.1"/>
    <property type="molecule type" value="Genomic_DNA"/>
</dbReference>
<dbReference type="Pfam" id="PF13731">
    <property type="entry name" value="WxL"/>
    <property type="match status" value="1"/>
</dbReference>
<name>A0A0U2LUJ7_9ENTE</name>
<dbReference type="InterPro" id="IPR027994">
    <property type="entry name" value="WxL_dom"/>
</dbReference>
<proteinExistence type="predicted"/>
<evidence type="ECO:0000313" key="5">
    <source>
        <dbReference type="Proteomes" id="UP000067523"/>
    </source>
</evidence>
<dbReference type="RefSeq" id="WP_208929577.1">
    <property type="nucleotide sequence ID" value="NZ_CP013655.1"/>
</dbReference>
<feature type="region of interest" description="Disordered" evidence="1">
    <location>
        <begin position="37"/>
        <end position="59"/>
    </location>
</feature>
<dbReference type="KEGG" id="erx:ATZ35_03860"/>
<sequence length="254" mass="26866">MKNTHKICGAALLAVIGLGLALPGATKAAESDSFAGEGNVEFQKDTTPDTITPPDTDGPVLPYPPVNPSTADMKIVGITPLDFEKHDILTDGSSPTYEAKPFNDATFGDMENFVDFKDVRSTTDHTYKIYGKLSTQFAHANGSQLKGAFITFANTRVASNGTANAEALKPVGAVTTPVKLEPAADGLAAGENTLFLDNTDATKGFGQYKLAFGNRATSVENIRESVKLTVPGDNMLSVGKYTAEITWTISDTPL</sequence>
<accession>A0A0U2LUJ7</accession>
<dbReference type="Proteomes" id="UP000067523">
    <property type="component" value="Chromosome"/>
</dbReference>
<keyword evidence="2" id="KW-0732">Signal</keyword>
<evidence type="ECO:0000256" key="1">
    <source>
        <dbReference type="SAM" id="MobiDB-lite"/>
    </source>
</evidence>
<evidence type="ECO:0000313" key="4">
    <source>
        <dbReference type="EMBL" id="ALS36325.1"/>
    </source>
</evidence>
<keyword evidence="5" id="KW-1185">Reference proteome</keyword>
<dbReference type="AlphaFoldDB" id="A0A0U2LUJ7"/>
<evidence type="ECO:0000256" key="2">
    <source>
        <dbReference type="SAM" id="SignalP"/>
    </source>
</evidence>
<gene>
    <name evidence="4" type="ORF">ATZ35_03860</name>
</gene>